<dbReference type="Proteomes" id="UP000295414">
    <property type="component" value="Unassembled WGS sequence"/>
</dbReference>
<feature type="transmembrane region" description="Helical" evidence="6">
    <location>
        <begin position="36"/>
        <end position="54"/>
    </location>
</feature>
<feature type="domain" description="GtrA/DPMS transmembrane" evidence="7">
    <location>
        <begin position="10"/>
        <end position="125"/>
    </location>
</feature>
<feature type="transmembrane region" description="Helical" evidence="6">
    <location>
        <begin position="12"/>
        <end position="30"/>
    </location>
</feature>
<evidence type="ECO:0000313" key="8">
    <source>
        <dbReference type="EMBL" id="TCT24672.1"/>
    </source>
</evidence>
<accession>A0A4V2V2G7</accession>
<comment type="similarity">
    <text evidence="2">Belongs to the GtrA family.</text>
</comment>
<keyword evidence="5 6" id="KW-0472">Membrane</keyword>
<comment type="subcellular location">
    <subcellularLocation>
        <location evidence="1">Membrane</location>
        <topology evidence="1">Multi-pass membrane protein</topology>
    </subcellularLocation>
</comment>
<name>A0A4V2V2G7_9GAMM</name>
<keyword evidence="3 6" id="KW-0812">Transmembrane</keyword>
<evidence type="ECO:0000313" key="9">
    <source>
        <dbReference type="Proteomes" id="UP000295414"/>
    </source>
</evidence>
<dbReference type="PANTHER" id="PTHR38459:SF1">
    <property type="entry name" value="PROPHAGE BACTOPRENOL-LINKED GLUCOSE TRANSLOCASE HOMOLOG"/>
    <property type="match status" value="1"/>
</dbReference>
<sequence length="132" mass="14480">MVHHIPRPLRFIAVGCAAAAVHWLVVVALVEHAGLPPLAANVLGWLVAFTVSFAGHHHLTFRGHGVPVRDSARRFFLLSAFGFALNETTYALALHLSRIGYQLLLGAVLVFVAGITWLLSRLWVFRDSPARP</sequence>
<gene>
    <name evidence="8" type="ORF">EDC34_10311</name>
</gene>
<protein>
    <submittedName>
        <fullName evidence="8">Putative flippase GtrA</fullName>
    </submittedName>
</protein>
<dbReference type="AlphaFoldDB" id="A0A4V2V2G7"/>
<evidence type="ECO:0000256" key="5">
    <source>
        <dbReference type="ARBA" id="ARBA00023136"/>
    </source>
</evidence>
<feature type="transmembrane region" description="Helical" evidence="6">
    <location>
        <begin position="99"/>
        <end position="119"/>
    </location>
</feature>
<feature type="transmembrane region" description="Helical" evidence="6">
    <location>
        <begin position="75"/>
        <end position="93"/>
    </location>
</feature>
<comment type="caution">
    <text evidence="8">The sequence shown here is derived from an EMBL/GenBank/DDBJ whole genome shotgun (WGS) entry which is preliminary data.</text>
</comment>
<dbReference type="OrthoDB" id="7926501at2"/>
<evidence type="ECO:0000256" key="2">
    <source>
        <dbReference type="ARBA" id="ARBA00009399"/>
    </source>
</evidence>
<keyword evidence="9" id="KW-1185">Reference proteome</keyword>
<dbReference type="GO" id="GO:0005886">
    <property type="term" value="C:plasma membrane"/>
    <property type="evidence" value="ECO:0007669"/>
    <property type="project" value="TreeGrafter"/>
</dbReference>
<dbReference type="InterPro" id="IPR051401">
    <property type="entry name" value="GtrA_CellWall_Glycosyl"/>
</dbReference>
<dbReference type="RefSeq" id="WP_114959842.1">
    <property type="nucleotide sequence ID" value="NZ_MSZW01000045.1"/>
</dbReference>
<dbReference type="PANTHER" id="PTHR38459">
    <property type="entry name" value="PROPHAGE BACTOPRENOL-LINKED GLUCOSE TRANSLOCASE HOMOLOG"/>
    <property type="match status" value="1"/>
</dbReference>
<evidence type="ECO:0000256" key="3">
    <source>
        <dbReference type="ARBA" id="ARBA00022692"/>
    </source>
</evidence>
<dbReference type="EMBL" id="SMAP01000003">
    <property type="protein sequence ID" value="TCT24672.1"/>
    <property type="molecule type" value="Genomic_DNA"/>
</dbReference>
<evidence type="ECO:0000256" key="1">
    <source>
        <dbReference type="ARBA" id="ARBA00004141"/>
    </source>
</evidence>
<evidence type="ECO:0000259" key="7">
    <source>
        <dbReference type="Pfam" id="PF04138"/>
    </source>
</evidence>
<dbReference type="Pfam" id="PF04138">
    <property type="entry name" value="GtrA_DPMS_TM"/>
    <property type="match status" value="1"/>
</dbReference>
<evidence type="ECO:0000256" key="6">
    <source>
        <dbReference type="SAM" id="Phobius"/>
    </source>
</evidence>
<keyword evidence="4 6" id="KW-1133">Transmembrane helix</keyword>
<proteinExistence type="inferred from homology"/>
<reference evidence="8 9" key="1">
    <citation type="submission" date="2019-03" db="EMBL/GenBank/DDBJ databases">
        <title>Genomic Encyclopedia of Type Strains, Phase IV (KMG-IV): sequencing the most valuable type-strain genomes for metagenomic binning, comparative biology and taxonomic classification.</title>
        <authorList>
            <person name="Goeker M."/>
        </authorList>
    </citation>
    <scope>NUCLEOTIDE SEQUENCE [LARGE SCALE GENOMIC DNA]</scope>
    <source>
        <strain evidence="8 9">DSM 13605</strain>
    </source>
</reference>
<evidence type="ECO:0000256" key="4">
    <source>
        <dbReference type="ARBA" id="ARBA00022989"/>
    </source>
</evidence>
<organism evidence="8 9">
    <name type="scientific">Thermomonas haemolytica</name>
    <dbReference type="NCBI Taxonomy" id="141949"/>
    <lineage>
        <taxon>Bacteria</taxon>
        <taxon>Pseudomonadati</taxon>
        <taxon>Pseudomonadota</taxon>
        <taxon>Gammaproteobacteria</taxon>
        <taxon>Lysobacterales</taxon>
        <taxon>Lysobacteraceae</taxon>
        <taxon>Thermomonas</taxon>
    </lineage>
</organism>
<dbReference type="InterPro" id="IPR007267">
    <property type="entry name" value="GtrA_DPMS_TM"/>
</dbReference>
<dbReference type="GO" id="GO:0000271">
    <property type="term" value="P:polysaccharide biosynthetic process"/>
    <property type="evidence" value="ECO:0007669"/>
    <property type="project" value="InterPro"/>
</dbReference>